<evidence type="ECO:0000256" key="6">
    <source>
        <dbReference type="ARBA" id="ARBA00022989"/>
    </source>
</evidence>
<keyword evidence="6 8" id="KW-1133">Transmembrane helix</keyword>
<evidence type="ECO:0000256" key="1">
    <source>
        <dbReference type="ARBA" id="ARBA00004429"/>
    </source>
</evidence>
<evidence type="ECO:0000259" key="9">
    <source>
        <dbReference type="PROSITE" id="PS50928"/>
    </source>
</evidence>
<dbReference type="Gene3D" id="1.10.3720.10">
    <property type="entry name" value="MetI-like"/>
    <property type="match status" value="2"/>
</dbReference>
<dbReference type="GO" id="GO:0005886">
    <property type="term" value="C:plasma membrane"/>
    <property type="evidence" value="ECO:0007669"/>
    <property type="project" value="UniProtKB-SubCell"/>
</dbReference>
<dbReference type="GO" id="GO:0055085">
    <property type="term" value="P:transmembrane transport"/>
    <property type="evidence" value="ECO:0007669"/>
    <property type="project" value="InterPro"/>
</dbReference>
<feature type="transmembrane region" description="Helical" evidence="8">
    <location>
        <begin position="325"/>
        <end position="351"/>
    </location>
</feature>
<evidence type="ECO:0000256" key="7">
    <source>
        <dbReference type="ARBA" id="ARBA00023136"/>
    </source>
</evidence>
<evidence type="ECO:0000256" key="3">
    <source>
        <dbReference type="ARBA" id="ARBA00022475"/>
    </source>
</evidence>
<keyword evidence="2" id="KW-0813">Transport</keyword>
<dbReference type="PANTHER" id="PTHR43357">
    <property type="entry name" value="INNER MEMBRANE ABC TRANSPORTER PERMEASE PROTEIN YDCV"/>
    <property type="match status" value="1"/>
</dbReference>
<feature type="transmembrane region" description="Helical" evidence="8">
    <location>
        <begin position="394"/>
        <end position="419"/>
    </location>
</feature>
<feature type="transmembrane region" description="Helical" evidence="8">
    <location>
        <begin position="67"/>
        <end position="93"/>
    </location>
</feature>
<gene>
    <name evidence="10" type="ORF">UFOPK1440_00912</name>
</gene>
<dbReference type="SUPFAM" id="SSF161098">
    <property type="entry name" value="MetI-like"/>
    <property type="match status" value="2"/>
</dbReference>
<feature type="transmembrane region" description="Helical" evidence="8">
    <location>
        <begin position="285"/>
        <end position="305"/>
    </location>
</feature>
<organism evidence="10">
    <name type="scientific">freshwater metagenome</name>
    <dbReference type="NCBI Taxonomy" id="449393"/>
    <lineage>
        <taxon>unclassified sequences</taxon>
        <taxon>metagenomes</taxon>
        <taxon>ecological metagenomes</taxon>
    </lineage>
</organism>
<accession>A0A6J6C9D7</accession>
<evidence type="ECO:0000313" key="10">
    <source>
        <dbReference type="EMBL" id="CAB4547764.1"/>
    </source>
</evidence>
<dbReference type="CDD" id="cd06261">
    <property type="entry name" value="TM_PBP2"/>
    <property type="match status" value="2"/>
</dbReference>
<feature type="transmembrane region" description="Helical" evidence="8">
    <location>
        <begin position="179"/>
        <end position="204"/>
    </location>
</feature>
<dbReference type="InterPro" id="IPR035906">
    <property type="entry name" value="MetI-like_sf"/>
</dbReference>
<keyword evidence="5 8" id="KW-0812">Transmembrane</keyword>
<dbReference type="PANTHER" id="PTHR43357:SF3">
    <property type="entry name" value="FE(3+)-TRANSPORT SYSTEM PERMEASE PROTEIN FBPB 2"/>
    <property type="match status" value="1"/>
</dbReference>
<sequence length="527" mass="56467">MPLKTADRASAAPLHIVKGRGSSLSALNAAVGVVLAITLIPFIYIAFRAFEKPLPEILDLLLRAKTLQVLATTTALLLIVVAVNIFIGTLMAAGLHFIRLPKAHLFILPTILPLAIPSYVFTYTWLALIPSLSGLFAAAFILILTTMPYMLLAILVSLRRIDSSLIEVARTLGLSRFKIFIRVILPQIRSSISAGALLSGLYVLSDFGAVSLLNVETLTVSIQNMFKASYDRSAASVISILLILASVVFIAFNERLKDSDNKENISKRLMAKNIRINNPGLKTSLLFSVALYTTLAVVLPIYVLISRFIGNPNPIDFAQLFETAVSTISVAALGAFIALLMSAPLGLLLSTRAGKYSRLAERIILVGHALPGVIIGLGLVSLGSKLGPLYQSTLLLAFAYALLFLAKAVASMTSALQLVPSTLKEVAATLGKSKSKVTTSVVFPIALPSIGLGTLLVFLTAMKELPATLMLRPTGMDTLATQIWSYASINRFNDAAPYALLLVLIAAIPTFLLSAPRNPSEKVEISQ</sequence>
<keyword evidence="4" id="KW-0997">Cell inner membrane</keyword>
<evidence type="ECO:0000256" key="2">
    <source>
        <dbReference type="ARBA" id="ARBA00022448"/>
    </source>
</evidence>
<protein>
    <submittedName>
        <fullName evidence="10">Unannotated protein</fullName>
    </submittedName>
</protein>
<comment type="subcellular location">
    <subcellularLocation>
        <location evidence="1">Cell inner membrane</location>
        <topology evidence="1">Multi-pass membrane protein</topology>
    </subcellularLocation>
</comment>
<dbReference type="EMBL" id="CAEZSP010000052">
    <property type="protein sequence ID" value="CAB4547764.1"/>
    <property type="molecule type" value="Genomic_DNA"/>
</dbReference>
<evidence type="ECO:0000256" key="5">
    <source>
        <dbReference type="ARBA" id="ARBA00022692"/>
    </source>
</evidence>
<feature type="transmembrane region" description="Helical" evidence="8">
    <location>
        <begin position="495"/>
        <end position="515"/>
    </location>
</feature>
<dbReference type="Pfam" id="PF00528">
    <property type="entry name" value="BPD_transp_1"/>
    <property type="match status" value="2"/>
</dbReference>
<dbReference type="AlphaFoldDB" id="A0A6J6C9D7"/>
<dbReference type="InterPro" id="IPR000515">
    <property type="entry name" value="MetI-like"/>
</dbReference>
<keyword evidence="7 8" id="KW-0472">Membrane</keyword>
<keyword evidence="3" id="KW-1003">Cell membrane</keyword>
<reference evidence="10" key="1">
    <citation type="submission" date="2020-05" db="EMBL/GenBank/DDBJ databases">
        <authorList>
            <person name="Chiriac C."/>
            <person name="Salcher M."/>
            <person name="Ghai R."/>
            <person name="Kavagutti S V."/>
        </authorList>
    </citation>
    <scope>NUCLEOTIDE SEQUENCE</scope>
</reference>
<feature type="transmembrane region" description="Helical" evidence="8">
    <location>
        <begin position="135"/>
        <end position="158"/>
    </location>
</feature>
<feature type="transmembrane region" description="Helical" evidence="8">
    <location>
        <begin position="440"/>
        <end position="462"/>
    </location>
</feature>
<evidence type="ECO:0000256" key="8">
    <source>
        <dbReference type="SAM" id="Phobius"/>
    </source>
</evidence>
<feature type="domain" description="ABC transmembrane type-1" evidence="9">
    <location>
        <begin position="324"/>
        <end position="513"/>
    </location>
</feature>
<feature type="transmembrane region" description="Helical" evidence="8">
    <location>
        <begin position="363"/>
        <end position="382"/>
    </location>
</feature>
<dbReference type="PROSITE" id="PS50928">
    <property type="entry name" value="ABC_TM1"/>
    <property type="match status" value="2"/>
</dbReference>
<name>A0A6J6C9D7_9ZZZZ</name>
<evidence type="ECO:0000256" key="4">
    <source>
        <dbReference type="ARBA" id="ARBA00022519"/>
    </source>
</evidence>
<feature type="transmembrane region" description="Helical" evidence="8">
    <location>
        <begin position="234"/>
        <end position="252"/>
    </location>
</feature>
<feature type="transmembrane region" description="Helical" evidence="8">
    <location>
        <begin position="105"/>
        <end position="129"/>
    </location>
</feature>
<feature type="transmembrane region" description="Helical" evidence="8">
    <location>
        <begin position="26"/>
        <end position="47"/>
    </location>
</feature>
<proteinExistence type="predicted"/>
<feature type="domain" description="ABC transmembrane type-1" evidence="9">
    <location>
        <begin position="70"/>
        <end position="253"/>
    </location>
</feature>